<dbReference type="RefSeq" id="WP_009518329.1">
    <property type="nucleotide sequence ID" value="NZ_CCAE010000031.1"/>
</dbReference>
<evidence type="ECO:0000256" key="1">
    <source>
        <dbReference type="SAM" id="Phobius"/>
    </source>
</evidence>
<keyword evidence="4" id="KW-1185">Reference proteome</keyword>
<feature type="transmembrane region" description="Helical" evidence="1">
    <location>
        <begin position="121"/>
        <end position="144"/>
    </location>
</feature>
<dbReference type="EMBL" id="CCAE010000031">
    <property type="protein sequence ID" value="CDN88902.1"/>
    <property type="molecule type" value="Genomic_DNA"/>
</dbReference>
<feature type="transmembrane region" description="Helical" evidence="1">
    <location>
        <begin position="76"/>
        <end position="109"/>
    </location>
</feature>
<accession>A0A1L1PFR5</accession>
<feature type="transmembrane region" description="Helical" evidence="1">
    <location>
        <begin position="12"/>
        <end position="30"/>
    </location>
</feature>
<organism evidence="3 4">
    <name type="scientific">Hydrogenophaga intermedia</name>
    <dbReference type="NCBI Taxonomy" id="65786"/>
    <lineage>
        <taxon>Bacteria</taxon>
        <taxon>Pseudomonadati</taxon>
        <taxon>Pseudomonadota</taxon>
        <taxon>Betaproteobacteria</taxon>
        <taxon>Burkholderiales</taxon>
        <taxon>Comamonadaceae</taxon>
        <taxon>Hydrogenophaga</taxon>
    </lineage>
</organism>
<keyword evidence="1" id="KW-0472">Membrane</keyword>
<feature type="transmembrane region" description="Helical" evidence="1">
    <location>
        <begin position="42"/>
        <end position="64"/>
    </location>
</feature>
<feature type="domain" description="DUF1468" evidence="2">
    <location>
        <begin position="11"/>
        <end position="142"/>
    </location>
</feature>
<protein>
    <recommendedName>
        <fullName evidence="2">DUF1468 domain-containing protein</fullName>
    </recommendedName>
</protein>
<reference evidence="4" key="2">
    <citation type="submission" date="2014-11" db="EMBL/GenBank/DDBJ databases">
        <title>Draft genome sequence of Hydrogenophaga intermedia S1.</title>
        <authorList>
            <person name="Gan H.M."/>
            <person name="Chew T.H."/>
            <person name="Stolz A."/>
        </authorList>
    </citation>
    <scope>NUCLEOTIDE SEQUENCE [LARGE SCALE GENOMIC DNA]</scope>
    <source>
        <strain evidence="4">S1</strain>
    </source>
</reference>
<name>A0A1L1PFR5_HYDIT</name>
<dbReference type="InterPro" id="IPR009936">
    <property type="entry name" value="DUF1468"/>
</dbReference>
<proteinExistence type="predicted"/>
<evidence type="ECO:0000313" key="4">
    <source>
        <dbReference type="Proteomes" id="UP000028878"/>
    </source>
</evidence>
<evidence type="ECO:0000259" key="2">
    <source>
        <dbReference type="Pfam" id="PF07331"/>
    </source>
</evidence>
<reference evidence="4" key="1">
    <citation type="submission" date="2014-02" db="EMBL/GenBank/DDBJ databases">
        <authorList>
            <person name="Gan H."/>
        </authorList>
    </citation>
    <scope>NUCLEOTIDE SEQUENCE [LARGE SCALE GENOMIC DNA]</scope>
    <source>
        <strain evidence="4">S1</strain>
    </source>
</reference>
<dbReference type="Proteomes" id="UP000028878">
    <property type="component" value="Unassembled WGS sequence"/>
</dbReference>
<gene>
    <name evidence="3" type="ORF">BN948_03339</name>
</gene>
<keyword evidence="1" id="KW-1133">Transmembrane helix</keyword>
<sequence>MKITRDNHDLVGGLLMAAAGLFFALYGQRYDFGTSDRMGPGYFPVVLGWTLAVLGLLVAVPAWWRRGSAITVQWGNLFWCVASLLAFALTLRLLGVVLASFLAALISLVPSSMALRARLTVCAVVTLLTTLIFPIGLQMMLPIWPWSH</sequence>
<dbReference type="AlphaFoldDB" id="A0A1L1PFR5"/>
<evidence type="ECO:0000313" key="3">
    <source>
        <dbReference type="EMBL" id="CDN88902.1"/>
    </source>
</evidence>
<dbReference type="Pfam" id="PF07331">
    <property type="entry name" value="TctB"/>
    <property type="match status" value="1"/>
</dbReference>
<keyword evidence="1" id="KW-0812">Transmembrane</keyword>